<organism evidence="1">
    <name type="scientific">Glycine max</name>
    <name type="common">Soybean</name>
    <name type="synonym">Glycine hispida</name>
    <dbReference type="NCBI Taxonomy" id="3847"/>
    <lineage>
        <taxon>Eukaryota</taxon>
        <taxon>Viridiplantae</taxon>
        <taxon>Streptophyta</taxon>
        <taxon>Embryophyta</taxon>
        <taxon>Tracheophyta</taxon>
        <taxon>Spermatophyta</taxon>
        <taxon>Magnoliopsida</taxon>
        <taxon>eudicotyledons</taxon>
        <taxon>Gunneridae</taxon>
        <taxon>Pentapetalae</taxon>
        <taxon>rosids</taxon>
        <taxon>fabids</taxon>
        <taxon>Fabales</taxon>
        <taxon>Fabaceae</taxon>
        <taxon>Papilionoideae</taxon>
        <taxon>50 kb inversion clade</taxon>
        <taxon>NPAAA clade</taxon>
        <taxon>indigoferoid/millettioid clade</taxon>
        <taxon>Phaseoleae</taxon>
        <taxon>Glycine</taxon>
        <taxon>Glycine subgen. Soja</taxon>
    </lineage>
</organism>
<dbReference type="PaxDb" id="3847-GLYMA06G45350.2"/>
<dbReference type="HOGENOM" id="CLU_164353_3_0_1"/>
<accession>K7KY72</accession>
<evidence type="ECO:0000313" key="2">
    <source>
        <dbReference type="EnsemblPlants" id="KRH56040"/>
    </source>
</evidence>
<dbReference type="Proteomes" id="UP000008827">
    <property type="component" value="Chromosome 6"/>
</dbReference>
<dbReference type="EMBL" id="CM000839">
    <property type="protein sequence ID" value="KRH56040.1"/>
    <property type="molecule type" value="Genomic_DNA"/>
</dbReference>
<name>K7KY72_SOYBN</name>
<dbReference type="OMA" id="RIWMSNT"/>
<dbReference type="EnsemblPlants" id="KRH56040">
    <property type="protein sequence ID" value="KRH56040"/>
    <property type="gene ID" value="GLYMA_06G298400"/>
</dbReference>
<reference evidence="2" key="2">
    <citation type="submission" date="2018-02" db="UniProtKB">
        <authorList>
            <consortium name="EnsemblPlants"/>
        </authorList>
    </citation>
    <scope>IDENTIFICATION</scope>
    <source>
        <strain evidence="2">Williams 82</strain>
    </source>
</reference>
<dbReference type="OrthoDB" id="1923904at2759"/>
<protein>
    <submittedName>
        <fullName evidence="1 2">Uncharacterized protein</fullName>
    </submittedName>
</protein>
<sequence length="69" mass="7779">MSYLLRLWMPTTVAAAEGHSPNSRRRVFSAGDLSELRPAAKSDVVVEDKHGHTDESLRKVMYFSCWVQG</sequence>
<dbReference type="Gramene" id="KRH56040">
    <property type="protein sequence ID" value="KRH56040"/>
    <property type="gene ID" value="GLYMA_06G298400"/>
</dbReference>
<dbReference type="AlphaFoldDB" id="K7KY72"/>
<reference evidence="1 2" key="1">
    <citation type="journal article" date="2010" name="Nature">
        <title>Genome sequence of the palaeopolyploid soybean.</title>
        <authorList>
            <person name="Schmutz J."/>
            <person name="Cannon S.B."/>
            <person name="Schlueter J."/>
            <person name="Ma J."/>
            <person name="Mitros T."/>
            <person name="Nelson W."/>
            <person name="Hyten D.L."/>
            <person name="Song Q."/>
            <person name="Thelen J.J."/>
            <person name="Cheng J."/>
            <person name="Xu D."/>
            <person name="Hellsten U."/>
            <person name="May G.D."/>
            <person name="Yu Y."/>
            <person name="Sakurai T."/>
            <person name="Umezawa T."/>
            <person name="Bhattacharyya M.K."/>
            <person name="Sandhu D."/>
            <person name="Valliyodan B."/>
            <person name="Lindquist E."/>
            <person name="Peto M."/>
            <person name="Grant D."/>
            <person name="Shu S."/>
            <person name="Goodstein D."/>
            <person name="Barry K."/>
            <person name="Futrell-Griggs M."/>
            <person name="Abernathy B."/>
            <person name="Du J."/>
            <person name="Tian Z."/>
            <person name="Zhu L."/>
            <person name="Gill N."/>
            <person name="Joshi T."/>
            <person name="Libault M."/>
            <person name="Sethuraman A."/>
            <person name="Zhang X.-C."/>
            <person name="Shinozaki K."/>
            <person name="Nguyen H.T."/>
            <person name="Wing R.A."/>
            <person name="Cregan P."/>
            <person name="Specht J."/>
            <person name="Grimwood J."/>
            <person name="Rokhsar D."/>
            <person name="Stacey G."/>
            <person name="Shoemaker R.C."/>
            <person name="Jackson S.A."/>
        </authorList>
    </citation>
    <scope>NUCLEOTIDE SEQUENCE [LARGE SCALE GENOMIC DNA]</scope>
    <source>
        <strain evidence="2">cv. Williams 82</strain>
        <tissue evidence="1">Callus</tissue>
    </source>
</reference>
<dbReference type="Pfam" id="PF12609">
    <property type="entry name" value="DUF3774"/>
    <property type="match status" value="1"/>
</dbReference>
<keyword evidence="3" id="KW-1185">Reference proteome</keyword>
<evidence type="ECO:0000313" key="3">
    <source>
        <dbReference type="Proteomes" id="UP000008827"/>
    </source>
</evidence>
<dbReference type="InParanoid" id="K7KY72"/>
<dbReference type="InterPro" id="IPR022251">
    <property type="entry name" value="DUF3774_wound-induced"/>
</dbReference>
<proteinExistence type="predicted"/>
<reference evidence="1" key="3">
    <citation type="submission" date="2018-07" db="EMBL/GenBank/DDBJ databases">
        <title>WGS assembly of Glycine max.</title>
        <authorList>
            <person name="Schmutz J."/>
            <person name="Cannon S."/>
            <person name="Schlueter J."/>
            <person name="Ma J."/>
            <person name="Mitros T."/>
            <person name="Nelson W."/>
            <person name="Hyten D."/>
            <person name="Song Q."/>
            <person name="Thelen J."/>
            <person name="Cheng J."/>
            <person name="Xu D."/>
            <person name="Hellsten U."/>
            <person name="May G."/>
            <person name="Yu Y."/>
            <person name="Sakurai T."/>
            <person name="Umezawa T."/>
            <person name="Bhattacharyya M."/>
            <person name="Sandhu D."/>
            <person name="Valliyodan B."/>
            <person name="Lindquist E."/>
            <person name="Peto M."/>
            <person name="Grant D."/>
            <person name="Shu S."/>
            <person name="Goodstein D."/>
            <person name="Barry K."/>
            <person name="Futrell-Griggs M."/>
            <person name="Abernathy B."/>
            <person name="Du J."/>
            <person name="Tian Z."/>
            <person name="Zhu L."/>
            <person name="Gill N."/>
            <person name="Joshi T."/>
            <person name="Libault M."/>
            <person name="Sethuraman A."/>
            <person name="Zhang X."/>
            <person name="Shinozaki K."/>
            <person name="Nguyen H."/>
            <person name="Wing R."/>
            <person name="Cregan P."/>
            <person name="Specht J."/>
            <person name="Grimwood J."/>
            <person name="Rokhsar D."/>
            <person name="Stacey G."/>
            <person name="Shoemaker R."/>
            <person name="Jackson S."/>
        </authorList>
    </citation>
    <scope>NUCLEOTIDE SEQUENCE</scope>
    <source>
        <tissue evidence="1">Callus</tissue>
    </source>
</reference>
<gene>
    <name evidence="1" type="ORF">GLYMA_06G298400</name>
</gene>
<evidence type="ECO:0000313" key="1">
    <source>
        <dbReference type="EMBL" id="KRH56040.1"/>
    </source>
</evidence>